<dbReference type="AlphaFoldDB" id="A0A1Q3F7X9"/>
<feature type="compositionally biased region" description="Acidic residues" evidence="6">
    <location>
        <begin position="49"/>
        <end position="61"/>
    </location>
</feature>
<dbReference type="GO" id="GO:0000977">
    <property type="term" value="F:RNA polymerase II transcription regulatory region sequence-specific DNA binding"/>
    <property type="evidence" value="ECO:0007669"/>
    <property type="project" value="TreeGrafter"/>
</dbReference>
<dbReference type="SUPFAM" id="SSF57667">
    <property type="entry name" value="beta-beta-alpha zinc fingers"/>
    <property type="match status" value="1"/>
</dbReference>
<accession>A0A1Q3F7X9</accession>
<dbReference type="GO" id="GO:0000981">
    <property type="term" value="F:DNA-binding transcription factor activity, RNA polymerase II-specific"/>
    <property type="evidence" value="ECO:0007669"/>
    <property type="project" value="TreeGrafter"/>
</dbReference>
<feature type="region of interest" description="Disordered" evidence="6">
    <location>
        <begin position="34"/>
        <end position="61"/>
    </location>
</feature>
<evidence type="ECO:0000256" key="4">
    <source>
        <dbReference type="ARBA" id="ARBA00022833"/>
    </source>
</evidence>
<proteinExistence type="predicted"/>
<evidence type="ECO:0000313" key="8">
    <source>
        <dbReference type="EMBL" id="JAV23681.1"/>
    </source>
</evidence>
<organism evidence="8">
    <name type="scientific">Culex tarsalis</name>
    <name type="common">Encephalitis mosquito</name>
    <dbReference type="NCBI Taxonomy" id="7177"/>
    <lineage>
        <taxon>Eukaryota</taxon>
        <taxon>Metazoa</taxon>
        <taxon>Ecdysozoa</taxon>
        <taxon>Arthropoda</taxon>
        <taxon>Hexapoda</taxon>
        <taxon>Insecta</taxon>
        <taxon>Pterygota</taxon>
        <taxon>Neoptera</taxon>
        <taxon>Endopterygota</taxon>
        <taxon>Diptera</taxon>
        <taxon>Nematocera</taxon>
        <taxon>Culicoidea</taxon>
        <taxon>Culicidae</taxon>
        <taxon>Culicinae</taxon>
        <taxon>Culicini</taxon>
        <taxon>Culex</taxon>
        <taxon>Culex</taxon>
    </lineage>
</organism>
<dbReference type="PANTHER" id="PTHR24409:SF295">
    <property type="entry name" value="AZ2-RELATED"/>
    <property type="match status" value="1"/>
</dbReference>
<evidence type="ECO:0000256" key="2">
    <source>
        <dbReference type="ARBA" id="ARBA00022737"/>
    </source>
</evidence>
<keyword evidence="2" id="KW-0677">Repeat</keyword>
<dbReference type="InterPro" id="IPR036236">
    <property type="entry name" value="Znf_C2H2_sf"/>
</dbReference>
<feature type="domain" description="C2H2-type" evidence="7">
    <location>
        <begin position="164"/>
        <end position="191"/>
    </location>
</feature>
<reference evidence="8" key="1">
    <citation type="submission" date="2017-01" db="EMBL/GenBank/DDBJ databases">
        <title>A deep insight into the sialotranscriptome of adult male and female Cluex tarsalis mosquitoes.</title>
        <authorList>
            <person name="Ribeiro J.M."/>
            <person name="Moreira F."/>
            <person name="Bernard K.A."/>
            <person name="Calvo E."/>
        </authorList>
    </citation>
    <scope>NUCLEOTIDE SEQUENCE</scope>
    <source>
        <strain evidence="8">Kern County</strain>
        <tissue evidence="8">Salivary glands</tissue>
    </source>
</reference>
<keyword evidence="3 5" id="KW-0863">Zinc-finger</keyword>
<evidence type="ECO:0000256" key="1">
    <source>
        <dbReference type="ARBA" id="ARBA00022723"/>
    </source>
</evidence>
<evidence type="ECO:0000256" key="3">
    <source>
        <dbReference type="ARBA" id="ARBA00022771"/>
    </source>
</evidence>
<protein>
    <recommendedName>
        <fullName evidence="7">C2H2-type domain-containing protein</fullName>
    </recommendedName>
</protein>
<dbReference type="PANTHER" id="PTHR24409">
    <property type="entry name" value="ZINC FINGER PROTEIN 142"/>
    <property type="match status" value="1"/>
</dbReference>
<dbReference type="Gene3D" id="3.30.160.60">
    <property type="entry name" value="Classic Zinc Finger"/>
    <property type="match status" value="1"/>
</dbReference>
<keyword evidence="4" id="KW-0862">Zinc</keyword>
<evidence type="ECO:0000256" key="5">
    <source>
        <dbReference type="PROSITE-ProRule" id="PRU00042"/>
    </source>
</evidence>
<dbReference type="InterPro" id="IPR013087">
    <property type="entry name" value="Znf_C2H2_type"/>
</dbReference>
<feature type="domain" description="C2H2-type" evidence="7">
    <location>
        <begin position="194"/>
        <end position="217"/>
    </location>
</feature>
<sequence length="265" mass="31160">MDCPQKDPILELTSEELIIEDVLKLEQPKLELVSDSEEVPVQNEPIVSDSEDAKEEEEGEVEQNGICDRRIVPQRKLHSTLCCKLCRKEFFSRTHLEQHQKECQIISEVEILQDGDISICPRCFKTFASKIICIRHIHYHKLRLRQKLRKKLENNQESEQIQLLKCSECPKQFKSQVYFRRHMQMHADLRAGTYKCKTCGKHFRINTELIDHSLTAHGKFQMAVPGEQNRKLKIPMRTEMFSKPKKGTFRSRAITSSQRREWKVV</sequence>
<dbReference type="SMART" id="SM00355">
    <property type="entry name" value="ZnF_C2H2"/>
    <property type="match status" value="4"/>
</dbReference>
<dbReference type="GO" id="GO:0008270">
    <property type="term" value="F:zinc ion binding"/>
    <property type="evidence" value="ECO:0007669"/>
    <property type="project" value="UniProtKB-KW"/>
</dbReference>
<dbReference type="PROSITE" id="PS00028">
    <property type="entry name" value="ZINC_FINGER_C2H2_1"/>
    <property type="match status" value="3"/>
</dbReference>
<dbReference type="PROSITE" id="PS50157">
    <property type="entry name" value="ZINC_FINGER_C2H2_2"/>
    <property type="match status" value="2"/>
</dbReference>
<name>A0A1Q3F7X9_CULTA</name>
<dbReference type="GO" id="GO:0005634">
    <property type="term" value="C:nucleus"/>
    <property type="evidence" value="ECO:0007669"/>
    <property type="project" value="TreeGrafter"/>
</dbReference>
<keyword evidence="1" id="KW-0479">Metal-binding</keyword>
<evidence type="ECO:0000259" key="7">
    <source>
        <dbReference type="PROSITE" id="PS50157"/>
    </source>
</evidence>
<dbReference type="Pfam" id="PF00096">
    <property type="entry name" value="zf-C2H2"/>
    <property type="match status" value="2"/>
</dbReference>
<evidence type="ECO:0000256" key="6">
    <source>
        <dbReference type="SAM" id="MobiDB-lite"/>
    </source>
</evidence>
<dbReference type="EMBL" id="GFDL01011364">
    <property type="protein sequence ID" value="JAV23681.1"/>
    <property type="molecule type" value="Transcribed_RNA"/>
</dbReference>